<dbReference type="PANTHER" id="PTHR33841">
    <property type="entry name" value="DNA METHYLTRANSFERASE YEEA-RELATED"/>
    <property type="match status" value="1"/>
</dbReference>
<dbReference type="Gene3D" id="3.40.50.150">
    <property type="entry name" value="Vaccinia Virus protein VP39"/>
    <property type="match status" value="1"/>
</dbReference>
<reference evidence="8" key="1">
    <citation type="submission" date="2010-05" db="EMBL/GenBank/DDBJ databases">
        <title>Complete sequence of Staphylothermus hellenicus DSM 12710.</title>
        <authorList>
            <consortium name="US DOE Joint Genome Institute"/>
            <person name="Lucas S."/>
            <person name="Copeland A."/>
            <person name="Lapidus A."/>
            <person name="Cheng J.-F."/>
            <person name="Bruce D."/>
            <person name="Goodwin L."/>
            <person name="Pitluck S."/>
            <person name="Davenport K."/>
            <person name="Detter J.C."/>
            <person name="Han C."/>
            <person name="Tapia R."/>
            <person name="Larimer F."/>
            <person name="Land M."/>
            <person name="Hauser L."/>
            <person name="Kyrpides N."/>
            <person name="Mikhailova N."/>
            <person name="Anderson I.J."/>
            <person name="Woyke T."/>
        </authorList>
    </citation>
    <scope>NUCLEOTIDE SEQUENCE [LARGE SCALE GENOMIC DNA]</scope>
    <source>
        <strain evidence="8">DSM 12710 / JCM 10830 / BK20S6-10-b1 / P8</strain>
    </source>
</reference>
<keyword evidence="2 7" id="KW-0489">Methyltransferase</keyword>
<dbReference type="Pfam" id="PF07669">
    <property type="entry name" value="Eco57I"/>
    <property type="match status" value="1"/>
</dbReference>
<dbReference type="PRINTS" id="PR00507">
    <property type="entry name" value="N12N6MTFRASE"/>
</dbReference>
<dbReference type="SUPFAM" id="SSF53335">
    <property type="entry name" value="S-adenosyl-L-methionine-dependent methyltransferases"/>
    <property type="match status" value="1"/>
</dbReference>
<dbReference type="InterPro" id="IPR050953">
    <property type="entry name" value="N4_N6_ade-DNA_methylase"/>
</dbReference>
<evidence type="ECO:0000256" key="2">
    <source>
        <dbReference type="ARBA" id="ARBA00022603"/>
    </source>
</evidence>
<evidence type="ECO:0000313" key="7">
    <source>
        <dbReference type="EMBL" id="ADI31576.1"/>
    </source>
</evidence>
<sequence length="384" mass="45398">MNKMIMNRKIMKKYIWGQYFTRGEIVRKVIDLILEFKKYDKNIKILEPAFGTGNFIRVLKEKGFKNIEGCEIDPRFTKTPQDFFLYPLEKKFDLIIGNPPFTKYNIKESYFYPKKYFQSPIHPRKYLPRKLLKKEKIRIENAFILKSIKHLKDKNSTIGFVLPASFFIEGKNLETKKVIAENFKTIIVYQNEGKMVDEPIPCVFAIFTNIKEFENKILLIYENNEKKVVKEVLDKEKLLTDEIIPKTYFYRKNNDLKGIPLSEFLLDKPVRYKKSFTKYNVSAANILAKTRIPPGENVSDYYLAVVRVGNASVGRAGLINIKKDILNDMFYVFAFKEKYNNNREIKEKICRILNENQEYFKNITIRVGSKSIKKRDILNFKIKI</sequence>
<dbReference type="GeneID" id="9233734"/>
<dbReference type="GO" id="GO:0032259">
    <property type="term" value="P:methylation"/>
    <property type="evidence" value="ECO:0007669"/>
    <property type="project" value="UniProtKB-KW"/>
</dbReference>
<dbReference type="PROSITE" id="PS00092">
    <property type="entry name" value="N6_MTASE"/>
    <property type="match status" value="1"/>
</dbReference>
<dbReference type="STRING" id="591019.Shell_0445"/>
<dbReference type="InterPro" id="IPR029063">
    <property type="entry name" value="SAM-dependent_MTases_sf"/>
</dbReference>
<dbReference type="eggNOG" id="arCOG02632">
    <property type="taxonomic scope" value="Archaea"/>
</dbReference>
<organism evidence="7 8">
    <name type="scientific">Staphylothermus hellenicus (strain DSM 12710 / JCM 10830 / BK20S6-10-b1 / P8)</name>
    <dbReference type="NCBI Taxonomy" id="591019"/>
    <lineage>
        <taxon>Archaea</taxon>
        <taxon>Thermoproteota</taxon>
        <taxon>Thermoprotei</taxon>
        <taxon>Desulfurococcales</taxon>
        <taxon>Desulfurococcaceae</taxon>
        <taxon>Staphylothermus</taxon>
    </lineage>
</organism>
<evidence type="ECO:0000313" key="8">
    <source>
        <dbReference type="Proteomes" id="UP000002573"/>
    </source>
</evidence>
<protein>
    <recommendedName>
        <fullName evidence="1">site-specific DNA-methyltransferase (adenine-specific)</fullName>
        <ecNumber evidence="1">2.1.1.72</ecNumber>
    </recommendedName>
</protein>
<dbReference type="KEGG" id="shc:Shell_0445"/>
<dbReference type="EMBL" id="CP002051">
    <property type="protein sequence ID" value="ADI31576.1"/>
    <property type="molecule type" value="Genomic_DNA"/>
</dbReference>
<dbReference type="InterPro" id="IPR011639">
    <property type="entry name" value="MethylTrfase_TaqI-like_dom"/>
</dbReference>
<dbReference type="GO" id="GO:0009007">
    <property type="term" value="F:site-specific DNA-methyltransferase (adenine-specific) activity"/>
    <property type="evidence" value="ECO:0007669"/>
    <property type="project" value="UniProtKB-EC"/>
</dbReference>
<evidence type="ECO:0000256" key="3">
    <source>
        <dbReference type="ARBA" id="ARBA00022679"/>
    </source>
</evidence>
<keyword evidence="3" id="KW-0808">Transferase</keyword>
<evidence type="ECO:0000259" key="6">
    <source>
        <dbReference type="Pfam" id="PF07669"/>
    </source>
</evidence>
<comment type="catalytic activity">
    <reaction evidence="5">
        <text>a 2'-deoxyadenosine in DNA + S-adenosyl-L-methionine = an N(6)-methyl-2'-deoxyadenosine in DNA + S-adenosyl-L-homocysteine + H(+)</text>
        <dbReference type="Rhea" id="RHEA:15197"/>
        <dbReference type="Rhea" id="RHEA-COMP:12418"/>
        <dbReference type="Rhea" id="RHEA-COMP:12419"/>
        <dbReference type="ChEBI" id="CHEBI:15378"/>
        <dbReference type="ChEBI" id="CHEBI:57856"/>
        <dbReference type="ChEBI" id="CHEBI:59789"/>
        <dbReference type="ChEBI" id="CHEBI:90615"/>
        <dbReference type="ChEBI" id="CHEBI:90616"/>
        <dbReference type="EC" id="2.1.1.72"/>
    </reaction>
</comment>
<name>D7DBM9_STAHD</name>
<proteinExistence type="predicted"/>
<gene>
    <name evidence="7" type="ordered locus">Shell_0445</name>
</gene>
<dbReference type="EC" id="2.1.1.72" evidence="1"/>
<dbReference type="InterPro" id="IPR002052">
    <property type="entry name" value="DNA_methylase_N6_adenine_CS"/>
</dbReference>
<dbReference type="GO" id="GO:0006304">
    <property type="term" value="P:DNA modification"/>
    <property type="evidence" value="ECO:0007669"/>
    <property type="project" value="InterPro"/>
</dbReference>
<dbReference type="GO" id="GO:0003676">
    <property type="term" value="F:nucleic acid binding"/>
    <property type="evidence" value="ECO:0007669"/>
    <property type="project" value="InterPro"/>
</dbReference>
<evidence type="ECO:0000256" key="4">
    <source>
        <dbReference type="ARBA" id="ARBA00022691"/>
    </source>
</evidence>
<dbReference type="Proteomes" id="UP000002573">
    <property type="component" value="Chromosome"/>
</dbReference>
<dbReference type="AlphaFoldDB" id="D7DBM9"/>
<reference evidence="7 8" key="2">
    <citation type="journal article" date="2011" name="Stand. Genomic Sci.">
        <title>Complete genome sequence of Staphylothermus hellenicus P8.</title>
        <authorList>
            <person name="Anderson I."/>
            <person name="Wirth R."/>
            <person name="Lucas S."/>
            <person name="Copeland A."/>
            <person name="Lapidus A."/>
            <person name="Cheng J.F."/>
            <person name="Goodwin L."/>
            <person name="Pitluck S."/>
            <person name="Davenport K."/>
            <person name="Detter J.C."/>
            <person name="Han C."/>
            <person name="Tapia R."/>
            <person name="Land M."/>
            <person name="Hauser L."/>
            <person name="Pati A."/>
            <person name="Mikhailova N."/>
            <person name="Woyke T."/>
            <person name="Klenk H.P."/>
            <person name="Kyrpides N."/>
            <person name="Ivanova N."/>
        </authorList>
    </citation>
    <scope>NUCLEOTIDE SEQUENCE [LARGE SCALE GENOMIC DNA]</scope>
    <source>
        <strain evidence="8">DSM 12710 / JCM 10830 / BK20S6-10-b1 / P8</strain>
    </source>
</reference>
<dbReference type="OrthoDB" id="45790at2157"/>
<dbReference type="REBASE" id="26455">
    <property type="entry name" value="M.SheAORF445P"/>
</dbReference>
<accession>D7DBM9</accession>
<keyword evidence="8" id="KW-1185">Reference proteome</keyword>
<keyword evidence="4" id="KW-0949">S-adenosyl-L-methionine</keyword>
<evidence type="ECO:0000256" key="1">
    <source>
        <dbReference type="ARBA" id="ARBA00011900"/>
    </source>
</evidence>
<dbReference type="HOGENOM" id="CLU_718909_0_0_2"/>
<feature type="domain" description="Type II methyltransferase M.TaqI-like" evidence="6">
    <location>
        <begin position="68"/>
        <end position="188"/>
    </location>
</feature>
<evidence type="ECO:0000256" key="5">
    <source>
        <dbReference type="ARBA" id="ARBA00047942"/>
    </source>
</evidence>
<dbReference type="CDD" id="cd02440">
    <property type="entry name" value="AdoMet_MTases"/>
    <property type="match status" value="1"/>
</dbReference>
<dbReference type="RefSeq" id="WP_013142774.1">
    <property type="nucleotide sequence ID" value="NC_014205.1"/>
</dbReference>
<dbReference type="PANTHER" id="PTHR33841:SF1">
    <property type="entry name" value="DNA METHYLTRANSFERASE A"/>
    <property type="match status" value="1"/>
</dbReference>